<sequence length="72" mass="7901">MLQKVSHCHLRGHHVGQVLHHPCVERLLREQDWQASHCSMQGDRPLWLCVGALIPAPGGTGIVSAPVPKKPV</sequence>
<evidence type="ECO:0000313" key="2">
    <source>
        <dbReference type="Proteomes" id="UP000234681"/>
    </source>
</evidence>
<protein>
    <submittedName>
        <fullName evidence="1">RCG31871</fullName>
    </submittedName>
</protein>
<gene>
    <name evidence="1" type="ORF">rCG_31871</name>
</gene>
<name>A6JN90_RAT</name>
<dbReference type="EMBL" id="CH473993">
    <property type="protein sequence ID" value="EDL78476.1"/>
    <property type="molecule type" value="Genomic_DNA"/>
</dbReference>
<reference evidence="1 2" key="1">
    <citation type="submission" date="2005-09" db="EMBL/GenBank/DDBJ databases">
        <authorList>
            <person name="Mural R.J."/>
            <person name="Li P.W."/>
            <person name="Adams M.D."/>
            <person name="Amanatides P.G."/>
            <person name="Baden-Tillson H."/>
            <person name="Barnstead M."/>
            <person name="Chin S.H."/>
            <person name="Dew I."/>
            <person name="Evans C.A."/>
            <person name="Ferriera S."/>
            <person name="Flanigan M."/>
            <person name="Fosler C."/>
            <person name="Glodek A."/>
            <person name="Gu Z."/>
            <person name="Holt R.A."/>
            <person name="Jennings D."/>
            <person name="Kraft C.L."/>
            <person name="Lu F."/>
            <person name="Nguyen T."/>
            <person name="Nusskern D.R."/>
            <person name="Pfannkoch C.M."/>
            <person name="Sitter C."/>
            <person name="Sutton G.G."/>
            <person name="Venter J.C."/>
            <person name="Wang Z."/>
            <person name="Woodage T."/>
            <person name="Zheng X.H."/>
            <person name="Zhong F."/>
        </authorList>
    </citation>
    <scope>NUCLEOTIDE SEQUENCE [LARGE SCALE GENOMIC DNA]</scope>
    <source>
        <strain>BN</strain>
        <strain evidence="2">Sprague-Dawley</strain>
    </source>
</reference>
<dbReference type="AlphaFoldDB" id="A6JN90"/>
<dbReference type="Proteomes" id="UP000234681">
    <property type="component" value="Chromosome 8"/>
</dbReference>
<proteinExistence type="predicted"/>
<evidence type="ECO:0000313" key="1">
    <source>
        <dbReference type="EMBL" id="EDL78476.1"/>
    </source>
</evidence>
<organism evidence="1 2">
    <name type="scientific">Rattus norvegicus</name>
    <name type="common">Rat</name>
    <dbReference type="NCBI Taxonomy" id="10116"/>
    <lineage>
        <taxon>Eukaryota</taxon>
        <taxon>Metazoa</taxon>
        <taxon>Chordata</taxon>
        <taxon>Craniata</taxon>
        <taxon>Vertebrata</taxon>
        <taxon>Euteleostomi</taxon>
        <taxon>Mammalia</taxon>
        <taxon>Eutheria</taxon>
        <taxon>Euarchontoglires</taxon>
        <taxon>Glires</taxon>
        <taxon>Rodentia</taxon>
        <taxon>Myomorpha</taxon>
        <taxon>Muroidea</taxon>
        <taxon>Muridae</taxon>
        <taxon>Murinae</taxon>
        <taxon>Rattus</taxon>
    </lineage>
</organism>
<accession>A6JN90</accession>